<dbReference type="PANTHER" id="PTHR30349">
    <property type="entry name" value="PHAGE INTEGRASE-RELATED"/>
    <property type="match status" value="1"/>
</dbReference>
<dbReference type="PANTHER" id="PTHR30349:SF77">
    <property type="entry name" value="TYROSINE RECOMBINASE XERC"/>
    <property type="match status" value="1"/>
</dbReference>
<dbReference type="RefSeq" id="WP_066987207.1">
    <property type="nucleotide sequence ID" value="NZ_LUUI01000153.1"/>
</dbReference>
<comment type="subcellular location">
    <subcellularLocation>
        <location evidence="1">Cytoplasm</location>
    </subcellularLocation>
</comment>
<dbReference type="InterPro" id="IPR002104">
    <property type="entry name" value="Integrase_catalytic"/>
</dbReference>
<dbReference type="PROSITE" id="PS51898">
    <property type="entry name" value="TYR_RECOMBINASE"/>
    <property type="match status" value="1"/>
</dbReference>
<evidence type="ECO:0000256" key="1">
    <source>
        <dbReference type="ARBA" id="ARBA00004496"/>
    </source>
</evidence>
<name>A0A177MXV4_9GAMM</name>
<dbReference type="SUPFAM" id="SSF56349">
    <property type="entry name" value="DNA breaking-rejoining enzymes"/>
    <property type="match status" value="1"/>
</dbReference>
<evidence type="ECO:0000256" key="3">
    <source>
        <dbReference type="ARBA" id="ARBA00023172"/>
    </source>
</evidence>
<dbReference type="GO" id="GO:0006310">
    <property type="term" value="P:DNA recombination"/>
    <property type="evidence" value="ECO:0007669"/>
    <property type="project" value="UniProtKB-KW"/>
</dbReference>
<feature type="domain" description="Tyr recombinase" evidence="4">
    <location>
        <begin position="105"/>
        <end position="310"/>
    </location>
</feature>
<dbReference type="InterPro" id="IPR011010">
    <property type="entry name" value="DNA_brk_join_enz"/>
</dbReference>
<dbReference type="AlphaFoldDB" id="A0A177MXV4"/>
<reference evidence="5 6" key="1">
    <citation type="submission" date="2016-03" db="EMBL/GenBank/DDBJ databases">
        <authorList>
            <person name="Ploux O."/>
        </authorList>
    </citation>
    <scope>NUCLEOTIDE SEQUENCE [LARGE SCALE GENOMIC DNA]</scope>
    <source>
        <strain evidence="5 6">R-45370</strain>
    </source>
</reference>
<keyword evidence="3" id="KW-0233">DNA recombination</keyword>
<dbReference type="GO" id="GO:0003677">
    <property type="term" value="F:DNA binding"/>
    <property type="evidence" value="ECO:0007669"/>
    <property type="project" value="InterPro"/>
</dbReference>
<evidence type="ECO:0000259" key="4">
    <source>
        <dbReference type="PROSITE" id="PS51898"/>
    </source>
</evidence>
<protein>
    <submittedName>
        <fullName evidence="5">Integrase</fullName>
    </submittedName>
</protein>
<dbReference type="EMBL" id="LUUI01000153">
    <property type="protein sequence ID" value="OAI10526.1"/>
    <property type="molecule type" value="Genomic_DNA"/>
</dbReference>
<dbReference type="Gene3D" id="1.10.443.10">
    <property type="entry name" value="Intergrase catalytic core"/>
    <property type="match status" value="1"/>
</dbReference>
<dbReference type="STRING" id="980561.A1359_16580"/>
<keyword evidence="2" id="KW-0229">DNA integration</keyword>
<evidence type="ECO:0000313" key="5">
    <source>
        <dbReference type="EMBL" id="OAI10526.1"/>
    </source>
</evidence>
<dbReference type="Proteomes" id="UP000078476">
    <property type="component" value="Unassembled WGS sequence"/>
</dbReference>
<proteinExistence type="predicted"/>
<dbReference type="InterPro" id="IPR050090">
    <property type="entry name" value="Tyrosine_recombinase_XerCD"/>
</dbReference>
<dbReference type="InterPro" id="IPR013762">
    <property type="entry name" value="Integrase-like_cat_sf"/>
</dbReference>
<dbReference type="GO" id="GO:0015074">
    <property type="term" value="P:DNA integration"/>
    <property type="evidence" value="ECO:0007669"/>
    <property type="project" value="UniProtKB-KW"/>
</dbReference>
<sequence>MNAIITMESHAKNYLNERRQLGFGLRSPGYTVLSFARYIDALNSQEPLTVEMMADWARQDLGHSDDPATWARRLKKLRSFCRYLQQFEPRTEVPDDSIFGRVGQRLAPHIYSEQEIIDLLVAAHNLDSFIPGLRGATYETLFGLMASTGLRISEALHLLDSDVDLKLGLLSIRKTKFAKSRYVPLHPTTIKALKQYRVLRNANIHVTEDTTFFISTRGRLLGHRLDSRQVRRVFIGLRNQLGWINRGAHNGPRIHDLRHTFVVRRVLLWQAEGMDVDRQMLALSTYVGHAMITNTYWYLTGIPELMAVAAHSFETFAQLPEMGHD</sequence>
<organism evidence="5 6">
    <name type="scientific">Methylomonas lenta</name>
    <dbReference type="NCBI Taxonomy" id="980561"/>
    <lineage>
        <taxon>Bacteria</taxon>
        <taxon>Pseudomonadati</taxon>
        <taxon>Pseudomonadota</taxon>
        <taxon>Gammaproteobacteria</taxon>
        <taxon>Methylococcales</taxon>
        <taxon>Methylococcaceae</taxon>
        <taxon>Methylomonas</taxon>
    </lineage>
</organism>
<evidence type="ECO:0000256" key="2">
    <source>
        <dbReference type="ARBA" id="ARBA00022908"/>
    </source>
</evidence>
<accession>A0A177MXV4</accession>
<comment type="caution">
    <text evidence="5">The sequence shown here is derived from an EMBL/GenBank/DDBJ whole genome shotgun (WGS) entry which is preliminary data.</text>
</comment>
<dbReference type="GO" id="GO:0005737">
    <property type="term" value="C:cytoplasm"/>
    <property type="evidence" value="ECO:0007669"/>
    <property type="project" value="UniProtKB-SubCell"/>
</dbReference>
<dbReference type="Pfam" id="PF00589">
    <property type="entry name" value="Phage_integrase"/>
    <property type="match status" value="1"/>
</dbReference>
<evidence type="ECO:0000313" key="6">
    <source>
        <dbReference type="Proteomes" id="UP000078476"/>
    </source>
</evidence>
<keyword evidence="6" id="KW-1185">Reference proteome</keyword>
<gene>
    <name evidence="5" type="ORF">A1359_16580</name>
</gene>
<dbReference type="OrthoDB" id="9801717at2"/>